<gene>
    <name evidence="2" type="ORF">P43SY_004484</name>
</gene>
<name>A0AAD5Q2D2_PYTIN</name>
<organism evidence="2 3">
    <name type="scientific">Pythium insidiosum</name>
    <name type="common">Pythiosis disease agent</name>
    <dbReference type="NCBI Taxonomy" id="114742"/>
    <lineage>
        <taxon>Eukaryota</taxon>
        <taxon>Sar</taxon>
        <taxon>Stramenopiles</taxon>
        <taxon>Oomycota</taxon>
        <taxon>Peronosporomycetes</taxon>
        <taxon>Pythiales</taxon>
        <taxon>Pythiaceae</taxon>
        <taxon>Pythium</taxon>
    </lineage>
</organism>
<accession>A0AAD5Q2D2</accession>
<dbReference type="Proteomes" id="UP001209570">
    <property type="component" value="Unassembled WGS sequence"/>
</dbReference>
<sequence>MPRERFGLPRTSEVLWNGSTALPFTLKRRRTGAILVSKIRDSSAALELRVGSELKLVGGFPVTQLTLSEVKKVMLRAPKPVSLVFVNHDDAVLDNMSFLSDDRGSFENEFAGVDDDALQPVPRESGEWKDTASSSSGADDVASAEWSSSSCSPAASCSPTPRKASKLKIALDRMNELLNKPVRRSALNITTGKSIVV</sequence>
<dbReference type="InterPro" id="IPR036034">
    <property type="entry name" value="PDZ_sf"/>
</dbReference>
<evidence type="ECO:0008006" key="4">
    <source>
        <dbReference type="Google" id="ProtNLM"/>
    </source>
</evidence>
<dbReference type="AlphaFoldDB" id="A0AAD5Q2D2"/>
<dbReference type="EMBL" id="JAKCXM010000532">
    <property type="protein sequence ID" value="KAJ0393090.1"/>
    <property type="molecule type" value="Genomic_DNA"/>
</dbReference>
<evidence type="ECO:0000313" key="3">
    <source>
        <dbReference type="Proteomes" id="UP001209570"/>
    </source>
</evidence>
<comment type="caution">
    <text evidence="2">The sequence shown here is derived from an EMBL/GenBank/DDBJ whole genome shotgun (WGS) entry which is preliminary data.</text>
</comment>
<keyword evidence="3" id="KW-1185">Reference proteome</keyword>
<reference evidence="2" key="1">
    <citation type="submission" date="2021-12" db="EMBL/GenBank/DDBJ databases">
        <title>Prjna785345.</title>
        <authorList>
            <person name="Rujirawat T."/>
            <person name="Krajaejun T."/>
        </authorList>
    </citation>
    <scope>NUCLEOTIDE SEQUENCE</scope>
    <source>
        <strain evidence="2">Pi057C3</strain>
    </source>
</reference>
<evidence type="ECO:0000313" key="2">
    <source>
        <dbReference type="EMBL" id="KAJ0393090.1"/>
    </source>
</evidence>
<proteinExistence type="predicted"/>
<dbReference type="SUPFAM" id="SSF50156">
    <property type="entry name" value="PDZ domain-like"/>
    <property type="match status" value="1"/>
</dbReference>
<protein>
    <recommendedName>
        <fullName evidence="4">PDZ domain-containing protein</fullName>
    </recommendedName>
</protein>
<feature type="region of interest" description="Disordered" evidence="1">
    <location>
        <begin position="116"/>
        <end position="162"/>
    </location>
</feature>
<evidence type="ECO:0000256" key="1">
    <source>
        <dbReference type="SAM" id="MobiDB-lite"/>
    </source>
</evidence>
<feature type="compositionally biased region" description="Low complexity" evidence="1">
    <location>
        <begin position="131"/>
        <end position="159"/>
    </location>
</feature>